<keyword evidence="9" id="KW-0812">Transmembrane</keyword>
<gene>
    <name evidence="10" type="ORF">SAY86_029267</name>
</gene>
<keyword evidence="9" id="KW-1133">Transmembrane helix</keyword>
<evidence type="ECO:0000256" key="2">
    <source>
        <dbReference type="ARBA" id="ARBA00022617"/>
    </source>
</evidence>
<dbReference type="PANTHER" id="PTHR47951">
    <property type="entry name" value="OS08G0547900 PROTEIN"/>
    <property type="match status" value="1"/>
</dbReference>
<dbReference type="AlphaFoldDB" id="A0AAN7ML13"/>
<evidence type="ECO:0000256" key="9">
    <source>
        <dbReference type="SAM" id="Phobius"/>
    </source>
</evidence>
<dbReference type="GO" id="GO:0016709">
    <property type="term" value="F:oxidoreductase activity, acting on paired donors, with incorporation or reduction of molecular oxygen, NAD(P)H as one donor, and incorporation of one atom of oxygen"/>
    <property type="evidence" value="ECO:0007669"/>
    <property type="project" value="UniProtKB-ARBA"/>
</dbReference>
<dbReference type="InterPro" id="IPR001128">
    <property type="entry name" value="Cyt_P450"/>
</dbReference>
<dbReference type="Pfam" id="PF00067">
    <property type="entry name" value="p450"/>
    <property type="match status" value="1"/>
</dbReference>
<comment type="caution">
    <text evidence="10">The sequence shown here is derived from an EMBL/GenBank/DDBJ whole genome shotgun (WGS) entry which is preliminary data.</text>
</comment>
<evidence type="ECO:0000256" key="4">
    <source>
        <dbReference type="ARBA" id="ARBA00023002"/>
    </source>
</evidence>
<dbReference type="InterPro" id="IPR017972">
    <property type="entry name" value="Cyt_P450_CS"/>
</dbReference>
<dbReference type="PANTHER" id="PTHR47951:SF7">
    <property type="entry name" value="FLAVONOID 3',5'-HYDROXYLASE-LIKE ISOFORM X1"/>
    <property type="match status" value="1"/>
</dbReference>
<name>A0AAN7ML13_TRANT</name>
<evidence type="ECO:0000256" key="8">
    <source>
        <dbReference type="RuleBase" id="RU000461"/>
    </source>
</evidence>
<dbReference type="Gene3D" id="1.10.630.10">
    <property type="entry name" value="Cytochrome P450"/>
    <property type="match status" value="2"/>
</dbReference>
<accession>A0AAN7ML13</accession>
<dbReference type="PRINTS" id="PR00385">
    <property type="entry name" value="P450"/>
</dbReference>
<keyword evidence="5 7" id="KW-0408">Iron</keyword>
<dbReference type="SUPFAM" id="SSF48264">
    <property type="entry name" value="Cytochrome P450"/>
    <property type="match status" value="2"/>
</dbReference>
<evidence type="ECO:0000256" key="1">
    <source>
        <dbReference type="ARBA" id="ARBA00010617"/>
    </source>
</evidence>
<comment type="cofactor">
    <cofactor evidence="7">
        <name>heme</name>
        <dbReference type="ChEBI" id="CHEBI:30413"/>
    </cofactor>
</comment>
<dbReference type="Proteomes" id="UP001346149">
    <property type="component" value="Unassembled WGS sequence"/>
</dbReference>
<sequence>MPGKVDYSGNNFKYLPFGSGRRVWAGYPWGSKILKYTVASFLHSFEWQSSAGPEVEFSDKFGLVTKKMNPLVAVPRPRLSKLELYSELSRQPFYALEHPRTITSAMMETNMFSGLALGILLVVLSHFFFRATLRRFGSGRPSLPPGPRGLPFLGYLPFLRTDLHREFAKLSETYGPIYKLWLGNKLCVVITSPSLVKEITRDHDSVFANRDMTIAASTLFYNGKDIAFSDYGTYWMKIRKLFVREMMSNSSLDATYDLRRLEVRKCIGSLYEKARSPVDIGELVYLLLSNTIMEMLWGHTLESEKEKGLRLELRKVVGDIMVVLAKPNISDVFPALACFDIQGVKRQAKRLNDWFENFLSIIISHATERKSGMGVETDKKVGHDRKPRNIVQLLFDLQMEGKEGNALSEDENQELKAVLTDIVVGGTDTTSTMVEWVMALLLQHRDVLDKVMAELTEIVGTNSIVEEFHLRKLKYLEAIVKETLRLYPAAPLLLSRRPSQSVVVGRYMIPKDTRVYVNVWAIHRDPQLWEDPLEFKPDRFLENSGKFDYSGNNFAYLPFGSGRRVCAGLPLADKMLKYILASLLHSFEWELPDGVELEFKERFGIVCKKLKPLVAIPMPRLSRAELYA</sequence>
<dbReference type="GO" id="GO:0005506">
    <property type="term" value="F:iron ion binding"/>
    <property type="evidence" value="ECO:0007669"/>
    <property type="project" value="InterPro"/>
</dbReference>
<evidence type="ECO:0000256" key="6">
    <source>
        <dbReference type="ARBA" id="ARBA00023033"/>
    </source>
</evidence>
<evidence type="ECO:0000313" key="11">
    <source>
        <dbReference type="Proteomes" id="UP001346149"/>
    </source>
</evidence>
<keyword evidence="3 7" id="KW-0479">Metal-binding</keyword>
<keyword evidence="9" id="KW-0472">Membrane</keyword>
<dbReference type="InterPro" id="IPR002401">
    <property type="entry name" value="Cyt_P450_E_grp-I"/>
</dbReference>
<keyword evidence="6 8" id="KW-0503">Monooxygenase</keyword>
<dbReference type="FunFam" id="1.10.630.10:FF:000026">
    <property type="entry name" value="Cytochrome P450 82C4"/>
    <property type="match status" value="1"/>
</dbReference>
<proteinExistence type="inferred from homology"/>
<evidence type="ECO:0000256" key="5">
    <source>
        <dbReference type="ARBA" id="ARBA00023004"/>
    </source>
</evidence>
<evidence type="ECO:0000256" key="3">
    <source>
        <dbReference type="ARBA" id="ARBA00022723"/>
    </source>
</evidence>
<keyword evidence="11" id="KW-1185">Reference proteome</keyword>
<comment type="similarity">
    <text evidence="1 8">Belongs to the cytochrome P450 family.</text>
</comment>
<evidence type="ECO:0000313" key="10">
    <source>
        <dbReference type="EMBL" id="KAK4796941.1"/>
    </source>
</evidence>
<feature type="binding site" description="axial binding residue" evidence="7">
    <location>
        <position position="566"/>
    </location>
    <ligand>
        <name>heme</name>
        <dbReference type="ChEBI" id="CHEBI:30413"/>
    </ligand>
    <ligandPart>
        <name>Fe</name>
        <dbReference type="ChEBI" id="CHEBI:18248"/>
    </ligandPart>
</feature>
<dbReference type="PROSITE" id="PS00086">
    <property type="entry name" value="CYTOCHROME_P450"/>
    <property type="match status" value="1"/>
</dbReference>
<keyword evidence="2 7" id="KW-0349">Heme</keyword>
<dbReference type="PRINTS" id="PR00463">
    <property type="entry name" value="EP450I"/>
</dbReference>
<dbReference type="InterPro" id="IPR036396">
    <property type="entry name" value="Cyt_P450_sf"/>
</dbReference>
<reference evidence="10 11" key="1">
    <citation type="journal article" date="2023" name="Hortic Res">
        <title>Pangenome of water caltrop reveals structural variations and asymmetric subgenome divergence after allopolyploidization.</title>
        <authorList>
            <person name="Zhang X."/>
            <person name="Chen Y."/>
            <person name="Wang L."/>
            <person name="Yuan Y."/>
            <person name="Fang M."/>
            <person name="Shi L."/>
            <person name="Lu R."/>
            <person name="Comes H.P."/>
            <person name="Ma Y."/>
            <person name="Chen Y."/>
            <person name="Huang G."/>
            <person name="Zhou Y."/>
            <person name="Zheng Z."/>
            <person name="Qiu Y."/>
        </authorList>
    </citation>
    <scope>NUCLEOTIDE SEQUENCE [LARGE SCALE GENOMIC DNA]</scope>
    <source>
        <strain evidence="10">F231</strain>
    </source>
</reference>
<dbReference type="GO" id="GO:0020037">
    <property type="term" value="F:heme binding"/>
    <property type="evidence" value="ECO:0007669"/>
    <property type="project" value="InterPro"/>
</dbReference>
<keyword evidence="4 8" id="KW-0560">Oxidoreductase</keyword>
<feature type="transmembrane region" description="Helical" evidence="9">
    <location>
        <begin position="110"/>
        <end position="129"/>
    </location>
</feature>
<dbReference type="EMBL" id="JAXQNO010000006">
    <property type="protein sequence ID" value="KAK4796941.1"/>
    <property type="molecule type" value="Genomic_DNA"/>
</dbReference>
<organism evidence="10 11">
    <name type="scientific">Trapa natans</name>
    <name type="common">Water chestnut</name>
    <dbReference type="NCBI Taxonomy" id="22666"/>
    <lineage>
        <taxon>Eukaryota</taxon>
        <taxon>Viridiplantae</taxon>
        <taxon>Streptophyta</taxon>
        <taxon>Embryophyta</taxon>
        <taxon>Tracheophyta</taxon>
        <taxon>Spermatophyta</taxon>
        <taxon>Magnoliopsida</taxon>
        <taxon>eudicotyledons</taxon>
        <taxon>Gunneridae</taxon>
        <taxon>Pentapetalae</taxon>
        <taxon>rosids</taxon>
        <taxon>malvids</taxon>
        <taxon>Myrtales</taxon>
        <taxon>Lythraceae</taxon>
        <taxon>Trapa</taxon>
    </lineage>
</organism>
<evidence type="ECO:0000256" key="7">
    <source>
        <dbReference type="PIRSR" id="PIRSR602401-1"/>
    </source>
</evidence>
<protein>
    <submittedName>
        <fullName evidence="10">Uncharacterized protein</fullName>
    </submittedName>
</protein>